<accession>A0AAU9JA45</accession>
<keyword evidence="9 11" id="KW-0472">Membrane</keyword>
<dbReference type="AlphaFoldDB" id="A0AAU9JA45"/>
<evidence type="ECO:0000256" key="9">
    <source>
        <dbReference type="ARBA" id="ARBA00023136"/>
    </source>
</evidence>
<evidence type="ECO:0000256" key="4">
    <source>
        <dbReference type="ARBA" id="ARBA00022723"/>
    </source>
</evidence>
<keyword evidence="15" id="KW-1185">Reference proteome</keyword>
<keyword evidence="4" id="KW-0479">Metal-binding</keyword>
<dbReference type="EMBL" id="CAJZBQ010000027">
    <property type="protein sequence ID" value="CAG9320833.1"/>
    <property type="molecule type" value="Genomic_DNA"/>
</dbReference>
<evidence type="ECO:0000256" key="1">
    <source>
        <dbReference type="ARBA" id="ARBA00004141"/>
    </source>
</evidence>
<evidence type="ECO:0000256" key="6">
    <source>
        <dbReference type="ARBA" id="ARBA00022786"/>
    </source>
</evidence>
<evidence type="ECO:0000259" key="13">
    <source>
        <dbReference type="PROSITE" id="PS51292"/>
    </source>
</evidence>
<evidence type="ECO:0008006" key="16">
    <source>
        <dbReference type="Google" id="ProtNLM"/>
    </source>
</evidence>
<dbReference type="CDD" id="cd16495">
    <property type="entry name" value="RING_CH-C4HC3_MARCH"/>
    <property type="match status" value="1"/>
</dbReference>
<comment type="subcellular location">
    <subcellularLocation>
        <location evidence="1">Membrane</location>
        <topology evidence="1">Multi-pass membrane protein</topology>
    </subcellularLocation>
</comment>
<dbReference type="Pfam" id="PF12906">
    <property type="entry name" value="RINGv"/>
    <property type="match status" value="1"/>
</dbReference>
<dbReference type="Proteomes" id="UP001162131">
    <property type="component" value="Unassembled WGS sequence"/>
</dbReference>
<keyword evidence="3 11" id="KW-0812">Transmembrane</keyword>
<keyword evidence="8 11" id="KW-1133">Transmembrane helix</keyword>
<evidence type="ECO:0000313" key="15">
    <source>
        <dbReference type="Proteomes" id="UP001162131"/>
    </source>
</evidence>
<dbReference type="SUPFAM" id="SSF57850">
    <property type="entry name" value="RING/U-box"/>
    <property type="match status" value="1"/>
</dbReference>
<keyword evidence="5 10" id="KW-0863">Zinc-finger</keyword>
<feature type="transmembrane region" description="Helical" evidence="11">
    <location>
        <begin position="128"/>
        <end position="149"/>
    </location>
</feature>
<name>A0AAU9JA45_9CILI</name>
<dbReference type="PANTHER" id="PTHR46065:SF3">
    <property type="entry name" value="FI20425P1"/>
    <property type="match status" value="1"/>
</dbReference>
<reference evidence="14" key="1">
    <citation type="submission" date="2021-09" db="EMBL/GenBank/DDBJ databases">
        <authorList>
            <consortium name="AG Swart"/>
            <person name="Singh M."/>
            <person name="Singh A."/>
            <person name="Seah K."/>
            <person name="Emmerich C."/>
        </authorList>
    </citation>
    <scope>NUCLEOTIDE SEQUENCE</scope>
    <source>
        <strain evidence="14">ATCC30299</strain>
    </source>
</reference>
<dbReference type="PROSITE" id="PS51292">
    <property type="entry name" value="ZF_RING_CH"/>
    <property type="match status" value="1"/>
</dbReference>
<evidence type="ECO:0000259" key="12">
    <source>
        <dbReference type="PROSITE" id="PS50089"/>
    </source>
</evidence>
<dbReference type="InterPro" id="IPR011016">
    <property type="entry name" value="Znf_RING-CH"/>
</dbReference>
<evidence type="ECO:0000256" key="8">
    <source>
        <dbReference type="ARBA" id="ARBA00022989"/>
    </source>
</evidence>
<dbReference type="PANTHER" id="PTHR46065">
    <property type="entry name" value="E3 UBIQUITIN-PROTEIN LIGASE MARCH 2/3 FAMILY MEMBER"/>
    <property type="match status" value="1"/>
</dbReference>
<feature type="domain" description="RING-type" evidence="12">
    <location>
        <begin position="51"/>
        <end position="102"/>
    </location>
</feature>
<dbReference type="GO" id="GO:0016740">
    <property type="term" value="F:transferase activity"/>
    <property type="evidence" value="ECO:0007669"/>
    <property type="project" value="UniProtKB-KW"/>
</dbReference>
<keyword evidence="7" id="KW-0862">Zinc</keyword>
<dbReference type="SMART" id="SM00744">
    <property type="entry name" value="RINGv"/>
    <property type="match status" value="1"/>
</dbReference>
<evidence type="ECO:0000256" key="11">
    <source>
        <dbReference type="SAM" id="Phobius"/>
    </source>
</evidence>
<keyword evidence="2" id="KW-0808">Transferase</keyword>
<gene>
    <name evidence="14" type="ORF">BSTOLATCC_MIC27412</name>
</gene>
<evidence type="ECO:0000313" key="14">
    <source>
        <dbReference type="EMBL" id="CAG9320833.1"/>
    </source>
</evidence>
<dbReference type="InterPro" id="IPR013083">
    <property type="entry name" value="Znf_RING/FYVE/PHD"/>
</dbReference>
<evidence type="ECO:0000256" key="10">
    <source>
        <dbReference type="PROSITE-ProRule" id="PRU00175"/>
    </source>
</evidence>
<feature type="transmembrane region" description="Helical" evidence="11">
    <location>
        <begin position="161"/>
        <end position="182"/>
    </location>
</feature>
<keyword evidence="6" id="KW-0833">Ubl conjugation pathway</keyword>
<proteinExistence type="predicted"/>
<dbReference type="GO" id="GO:0016020">
    <property type="term" value="C:membrane"/>
    <property type="evidence" value="ECO:0007669"/>
    <property type="project" value="UniProtKB-SubCell"/>
</dbReference>
<evidence type="ECO:0000256" key="3">
    <source>
        <dbReference type="ARBA" id="ARBA00022692"/>
    </source>
</evidence>
<evidence type="ECO:0000256" key="2">
    <source>
        <dbReference type="ARBA" id="ARBA00022679"/>
    </source>
</evidence>
<comment type="caution">
    <text evidence="14">The sequence shown here is derived from an EMBL/GenBank/DDBJ whole genome shotgun (WGS) entry which is preliminary data.</text>
</comment>
<feature type="domain" description="RING-CH-type" evidence="13">
    <location>
        <begin position="43"/>
        <end position="108"/>
    </location>
</feature>
<sequence length="313" mass="35768">MINNQENLSRSELFRRSLLQISKNNKVLPYCNSPESSFQSIKSNLNSEKLCKICFDSETETHTLIAPCQCSGSVKYIHQECLKVWLVSKNEDLAHTKCELCKTPYIMTYDISVKCRPPKQRLDASKNVVTIILFVLFILVLLILLLISGNVVHFKGNWESVYKSCFYTLCAFFDAVILLAILKIQKESCMENTLSNWKILDYENNRKDTENKYLKAENSNPDLHGHTVYKIPENIMVSGKRVKTPSIIAKMQPIFRNGNISGYSQQFIKSDFLQIERAKDIMLHTEPSSMYLKSCPSEKCISANEPANSQPAI</sequence>
<dbReference type="Gene3D" id="3.30.40.10">
    <property type="entry name" value="Zinc/RING finger domain, C3HC4 (zinc finger)"/>
    <property type="match status" value="1"/>
</dbReference>
<dbReference type="PROSITE" id="PS50089">
    <property type="entry name" value="ZF_RING_2"/>
    <property type="match status" value="1"/>
</dbReference>
<organism evidence="14 15">
    <name type="scientific">Blepharisma stoltei</name>
    <dbReference type="NCBI Taxonomy" id="1481888"/>
    <lineage>
        <taxon>Eukaryota</taxon>
        <taxon>Sar</taxon>
        <taxon>Alveolata</taxon>
        <taxon>Ciliophora</taxon>
        <taxon>Postciliodesmatophora</taxon>
        <taxon>Heterotrichea</taxon>
        <taxon>Heterotrichida</taxon>
        <taxon>Blepharismidae</taxon>
        <taxon>Blepharisma</taxon>
    </lineage>
</organism>
<evidence type="ECO:0000256" key="5">
    <source>
        <dbReference type="ARBA" id="ARBA00022771"/>
    </source>
</evidence>
<dbReference type="GO" id="GO:0008270">
    <property type="term" value="F:zinc ion binding"/>
    <property type="evidence" value="ECO:0007669"/>
    <property type="project" value="UniProtKB-KW"/>
</dbReference>
<evidence type="ECO:0000256" key="7">
    <source>
        <dbReference type="ARBA" id="ARBA00022833"/>
    </source>
</evidence>
<dbReference type="InterPro" id="IPR001841">
    <property type="entry name" value="Znf_RING"/>
</dbReference>
<protein>
    <recommendedName>
        <fullName evidence="16">RING-CH-type domain-containing protein</fullName>
    </recommendedName>
</protein>